<dbReference type="InterPro" id="IPR013321">
    <property type="entry name" value="Arc_rbn_hlx_hlx"/>
</dbReference>
<gene>
    <name evidence="3" type="ORF">HMPREF1866_01146</name>
</gene>
<name>A0A133ZSH0_9FIRM</name>
<reference evidence="4" key="1">
    <citation type="submission" date="2016-01" db="EMBL/GenBank/DDBJ databases">
        <authorList>
            <person name="Mitreva M."/>
            <person name="Pepin K.H."/>
            <person name="Mihindukulasuriya K.A."/>
            <person name="Fulton R."/>
            <person name="Fronick C."/>
            <person name="O'Laughlin M."/>
            <person name="Miner T."/>
            <person name="Herter B."/>
            <person name="Rosa B.A."/>
            <person name="Cordes M."/>
            <person name="Tomlinson C."/>
            <person name="Wollam A."/>
            <person name="Palsikar V.B."/>
            <person name="Mardis E.R."/>
            <person name="Wilson R.K."/>
        </authorList>
    </citation>
    <scope>NUCLEOTIDE SEQUENCE [LARGE SCALE GENOMIC DNA]</scope>
    <source>
        <strain evidence="4">DNF00896</strain>
    </source>
</reference>
<sequence length="84" mass="9595">MAQVSFRIDDKIKRDAEQVCDDIGISMSAAITIYLKRLGKERRIPFDLVADPFYSSKDIEVLDRRIADIKAGKNVSEHELIEVQ</sequence>
<dbReference type="Proteomes" id="UP000070394">
    <property type="component" value="Unassembled WGS sequence"/>
</dbReference>
<protein>
    <submittedName>
        <fullName evidence="3">Addiction module antitoxin, RelB/DinJ family</fullName>
    </submittedName>
</protein>
<dbReference type="EMBL" id="LSDA01000058">
    <property type="protein sequence ID" value="KXB58373.1"/>
    <property type="molecule type" value="Genomic_DNA"/>
</dbReference>
<dbReference type="Pfam" id="PF04221">
    <property type="entry name" value="RelB"/>
    <property type="match status" value="1"/>
</dbReference>
<evidence type="ECO:0000313" key="3">
    <source>
        <dbReference type="EMBL" id="KXB58373.1"/>
    </source>
</evidence>
<evidence type="ECO:0000313" key="4">
    <source>
        <dbReference type="Proteomes" id="UP000070394"/>
    </source>
</evidence>
<keyword evidence="4" id="KW-1185">Reference proteome</keyword>
<evidence type="ECO:0000256" key="2">
    <source>
        <dbReference type="ARBA" id="ARBA00022649"/>
    </source>
</evidence>
<dbReference type="NCBIfam" id="TIGR02384">
    <property type="entry name" value="RelB_DinJ"/>
    <property type="match status" value="1"/>
</dbReference>
<comment type="similarity">
    <text evidence="1">Belongs to the RelB/DinJ antitoxin family.</text>
</comment>
<comment type="caution">
    <text evidence="3">The sequence shown here is derived from an EMBL/GenBank/DDBJ whole genome shotgun (WGS) entry which is preliminary data.</text>
</comment>
<dbReference type="GO" id="GO:0006355">
    <property type="term" value="P:regulation of DNA-templated transcription"/>
    <property type="evidence" value="ECO:0007669"/>
    <property type="project" value="InterPro"/>
</dbReference>
<dbReference type="PATRIC" id="fig|467210.3.peg.1137"/>
<dbReference type="OrthoDB" id="9804867at2"/>
<accession>A0A133ZSH0</accession>
<dbReference type="Gene3D" id="1.10.1220.10">
    <property type="entry name" value="Met repressor-like"/>
    <property type="match status" value="1"/>
</dbReference>
<dbReference type="AlphaFoldDB" id="A0A133ZSH0"/>
<dbReference type="STRING" id="467210.HMPREF1866_01146"/>
<proteinExistence type="inferred from homology"/>
<dbReference type="PANTHER" id="PTHR38781">
    <property type="entry name" value="ANTITOXIN DINJ-RELATED"/>
    <property type="match status" value="1"/>
</dbReference>
<evidence type="ECO:0000256" key="1">
    <source>
        <dbReference type="ARBA" id="ARBA00010562"/>
    </source>
</evidence>
<dbReference type="PANTHER" id="PTHR38781:SF1">
    <property type="entry name" value="ANTITOXIN DINJ-RELATED"/>
    <property type="match status" value="1"/>
</dbReference>
<keyword evidence="2" id="KW-1277">Toxin-antitoxin system</keyword>
<organism evidence="3 4">
    <name type="scientific">Lachnoanaerobaculum saburreum</name>
    <dbReference type="NCBI Taxonomy" id="467210"/>
    <lineage>
        <taxon>Bacteria</taxon>
        <taxon>Bacillati</taxon>
        <taxon>Bacillota</taxon>
        <taxon>Clostridia</taxon>
        <taxon>Lachnospirales</taxon>
        <taxon>Lachnospiraceae</taxon>
        <taxon>Lachnoanaerobaculum</taxon>
    </lineage>
</organism>
<dbReference type="GO" id="GO:0006351">
    <property type="term" value="P:DNA-templated transcription"/>
    <property type="evidence" value="ECO:0007669"/>
    <property type="project" value="TreeGrafter"/>
</dbReference>
<dbReference type="RefSeq" id="WP_060930979.1">
    <property type="nucleotide sequence ID" value="NZ_KQ959809.1"/>
</dbReference>
<dbReference type="InterPro" id="IPR007337">
    <property type="entry name" value="RelB/DinJ"/>
</dbReference>